<feature type="repeat" description="TPR" evidence="1">
    <location>
        <begin position="513"/>
        <end position="546"/>
    </location>
</feature>
<sequence length="1385" mass="157550">MSNFLSQIASKNQHLIKFLLESGRPIKIELGSSQKRMEGWITMDLDPKSDLCMDLSQPLPFPDNCVEEIYSSHLFEHFYFPYPMLNLLSECYRILKPGGIFKIAVPNARIYIESYQNPEQFDPQKYCLYTPAYHYHSKIDFINYIAYMDGHHRYLFDEENLPKVIAHGGFENVKLRDFEPGLDLESRKHESIYAEAIKPGASYPVTAIFKSEQKPKLKTPVCLIIFNRPDTTQQVFNVIRQVKPEKLLVIADGPRLDVVGEVEKCAATRAIINQVDWDCEVLTNYSEINLGCRHRVSSGLNWVFNTVEEAIILEDDCLPDVTFFRFCEELLERYRHEPKIMAISGNNFKLRDNDQQTSYYFSRYNYIWGWATWRRAWKLYDLDMKLWPTIRDNNGLEKILENSAETIADCLEVFQAAYEGFNSWAYAWTFACWVNGGLTILPNVNLVSNIGFREDATHTTNESPLANLPTKPMSFPLQHPTVMMRNAQSNNLTEAIMFSSAVSQTQTPENQDSITILSQGIEYLNNHQNLEALNLFEKVLESSPERIEIYYPQAVAQARLGQLSDSIHSLKNLLSFQGNHHRGKQLLEQLSLEAKQKIKTQIDTAINLLNKGERVAALRLAESTTESGVFIPGMHYLRAICLSQVGRYEEALEAAQQELENNPSHPEAQAQVKSLTQSLIRPKKAPIPTHERPWNTALPYDLMMSIQNALHNFSYKGVPLQKNPFDFSLYPILIWNIKPKTIIEIGSKSGGSGLWFGDLMNNFGIEGHVYSIDIVKVTKVSHPRLTFLEGDGSNLGETLSPELLNSLPRPLLIIEDADHSFTTSKAVLDFFHPYLDQGEYIVVEDGIISDIVQDISYNSGPHKALKAFLSEHRNEYEIDGEYCDFFGYNLTWGTNGYLKKLTQADISSLTPQFISQQFSPVEAKSTPPDYSEFQQLFQLVQNNTGLSEQRLYSLFSLAKKVCVDNIPGNFVECGVADGGSTALMAAVMKRYSKLPRILYAFDSFEGLPEPTEEDKYNGVAAELEGWGKGSCAAPESKVLNLCTQLGVSDVVRTVKGYFQDTLPQFRNPVGVIALLHADGDWYESTKVILEQFFDRVVNDGFIQVDDYGEWEGCKKALHEFEAQNHLQFNLNKIDYTGVWFTTPNQFLLNPNVGENLLQEFNQDDPVVYGIQSQMSKNERFQLYYVLRQLIPELSSSPLRFIEIGSFAGSSLFLTCKALKRVEQNLEGFAIDPGLHPQLKTVLQQVKKDVNHLQMFSHDAVIQLRQQFEADGNFPPFIFVDGDHSYEGVKQDIINYFPLLKSGGIMMFHDYLPALNDENRSAILSHHGGNEPGIRQACQELMEDEYGCEQIEIPLLYPTDPTQTQAYLPIIPGVFSTIRVYRKSVN</sequence>
<gene>
    <name evidence="3" type="primary">elmMIII</name>
    <name evidence="3" type="ORF">PANO66_03168</name>
</gene>
<organism evidence="3 4">
    <name type="scientific">Planktothrix agardhii</name>
    <name type="common">Oscillatoria agardhii</name>
    <dbReference type="NCBI Taxonomy" id="1160"/>
    <lineage>
        <taxon>Bacteria</taxon>
        <taxon>Bacillati</taxon>
        <taxon>Cyanobacteriota</taxon>
        <taxon>Cyanophyceae</taxon>
        <taxon>Oscillatoriophycideae</taxon>
        <taxon>Oscillatoriales</taxon>
        <taxon>Microcoleaceae</taxon>
        <taxon>Planktothrix</taxon>
    </lineage>
</organism>
<dbReference type="EMBL" id="LR882963">
    <property type="protein sequence ID" value="CAD5959295.1"/>
    <property type="molecule type" value="Genomic_DNA"/>
</dbReference>
<dbReference type="GO" id="GO:0032259">
    <property type="term" value="P:methylation"/>
    <property type="evidence" value="ECO:0007669"/>
    <property type="project" value="UniProtKB-KW"/>
</dbReference>
<dbReference type="InterPro" id="IPR011990">
    <property type="entry name" value="TPR-like_helical_dom_sf"/>
</dbReference>
<keyword evidence="3" id="KW-0808">Transferase</keyword>
<dbReference type="PANTHER" id="PTHR40036">
    <property type="entry name" value="MACROCIN O-METHYLTRANSFERASE"/>
    <property type="match status" value="1"/>
</dbReference>
<dbReference type="InterPro" id="IPR007072">
    <property type="entry name" value="RNMT_CmcI"/>
</dbReference>
<keyword evidence="3" id="KW-0489">Methyltransferase</keyword>
<keyword evidence="1" id="KW-0802">TPR repeat</keyword>
<dbReference type="SUPFAM" id="SSF48452">
    <property type="entry name" value="TPR-like"/>
    <property type="match status" value="1"/>
</dbReference>
<dbReference type="InterPro" id="IPR029063">
    <property type="entry name" value="SAM-dependent_MTases_sf"/>
</dbReference>
<name>A0AAD1Q296_PLAAG</name>
<dbReference type="Gene3D" id="3.40.50.150">
    <property type="entry name" value="Vaccinia Virus protein VP39"/>
    <property type="match status" value="4"/>
</dbReference>
<reference evidence="3" key="1">
    <citation type="submission" date="2020-09" db="EMBL/GenBank/DDBJ databases">
        <authorList>
            <person name="Blom J."/>
        </authorList>
    </citation>
    <scope>NUCLEOTIDE SEQUENCE</scope>
    <source>
        <strain evidence="3">No.66</strain>
    </source>
</reference>
<dbReference type="Proteomes" id="UP001153761">
    <property type="component" value="Chromosome"/>
</dbReference>
<proteinExistence type="predicted"/>
<evidence type="ECO:0000313" key="4">
    <source>
        <dbReference type="Proteomes" id="UP001153761"/>
    </source>
</evidence>
<dbReference type="Gene3D" id="1.25.40.10">
    <property type="entry name" value="Tetratricopeptide repeat domain"/>
    <property type="match status" value="1"/>
</dbReference>
<dbReference type="Pfam" id="PF08241">
    <property type="entry name" value="Methyltransf_11"/>
    <property type="match status" value="1"/>
</dbReference>
<dbReference type="InterPro" id="IPR008884">
    <property type="entry name" value="TylF_MeTrfase"/>
</dbReference>
<dbReference type="GO" id="GO:0008757">
    <property type="term" value="F:S-adenosylmethionine-dependent methyltransferase activity"/>
    <property type="evidence" value="ECO:0007669"/>
    <property type="project" value="InterPro"/>
</dbReference>
<dbReference type="PROSITE" id="PS50005">
    <property type="entry name" value="TPR"/>
    <property type="match status" value="1"/>
</dbReference>
<dbReference type="Gene3D" id="3.90.550.10">
    <property type="entry name" value="Spore Coat Polysaccharide Biosynthesis Protein SpsA, Chain A"/>
    <property type="match status" value="1"/>
</dbReference>
<dbReference type="PANTHER" id="PTHR40036:SF1">
    <property type="entry name" value="MACROCIN O-METHYLTRANSFERASE"/>
    <property type="match status" value="1"/>
</dbReference>
<dbReference type="SMART" id="SM00028">
    <property type="entry name" value="TPR"/>
    <property type="match status" value="3"/>
</dbReference>
<dbReference type="InterPro" id="IPR029044">
    <property type="entry name" value="Nucleotide-diphossugar_trans"/>
</dbReference>
<protein>
    <submittedName>
        <fullName evidence="3">8-demethyl-8-(2,3-dimethoxy-alpha-L-rhamnosyl)-tetracenomycin-C 4'-O-methyltransferase</fullName>
        <ecNumber evidence="3">2.1.1.307</ecNumber>
    </submittedName>
</protein>
<dbReference type="SUPFAM" id="SSF53448">
    <property type="entry name" value="Nucleotide-diphospho-sugar transferases"/>
    <property type="match status" value="1"/>
</dbReference>
<dbReference type="SUPFAM" id="SSF53335">
    <property type="entry name" value="S-adenosyl-L-methionine-dependent methyltransferases"/>
    <property type="match status" value="4"/>
</dbReference>
<evidence type="ECO:0000259" key="2">
    <source>
        <dbReference type="Pfam" id="PF08241"/>
    </source>
</evidence>
<dbReference type="InterPro" id="IPR013216">
    <property type="entry name" value="Methyltransf_11"/>
</dbReference>
<accession>A0AAD1Q296</accession>
<feature type="domain" description="Methyltransferase type 11" evidence="2">
    <location>
        <begin position="51"/>
        <end position="101"/>
    </location>
</feature>
<dbReference type="InterPro" id="IPR019734">
    <property type="entry name" value="TPR_rpt"/>
</dbReference>
<evidence type="ECO:0000313" key="3">
    <source>
        <dbReference type="EMBL" id="CAD5959295.1"/>
    </source>
</evidence>
<dbReference type="Pfam" id="PF13578">
    <property type="entry name" value="Methyltransf_24"/>
    <property type="match status" value="1"/>
</dbReference>
<dbReference type="Pfam" id="PF04989">
    <property type="entry name" value="RMNT_CmcI"/>
    <property type="match status" value="1"/>
</dbReference>
<evidence type="ECO:0000256" key="1">
    <source>
        <dbReference type="PROSITE-ProRule" id="PRU00339"/>
    </source>
</evidence>
<dbReference type="Pfam" id="PF05711">
    <property type="entry name" value="TylF"/>
    <property type="match status" value="1"/>
</dbReference>
<dbReference type="EC" id="2.1.1.307" evidence="3"/>
<dbReference type="GO" id="GO:0008610">
    <property type="term" value="P:lipid biosynthetic process"/>
    <property type="evidence" value="ECO:0007669"/>
    <property type="project" value="InterPro"/>
</dbReference>